<reference evidence="11 12" key="1">
    <citation type="submission" date="2014-12" db="EMBL/GenBank/DDBJ databases">
        <title>Draft genome sequence of Paenibacillus kamchatkensis strain B-2647.</title>
        <authorList>
            <person name="Karlyshev A.V."/>
            <person name="Kudryashova E.B."/>
        </authorList>
    </citation>
    <scope>NUCLEOTIDE SEQUENCE [LARGE SCALE GENOMIC DNA]</scope>
    <source>
        <strain evidence="11 12">VKM B-2647</strain>
    </source>
</reference>
<proteinExistence type="inferred from homology"/>
<feature type="domain" description="Spore germination protein N-terminal" evidence="10">
    <location>
        <begin position="25"/>
        <end position="195"/>
    </location>
</feature>
<keyword evidence="7" id="KW-0449">Lipoprotein</keyword>
<dbReference type="InterPro" id="IPR038501">
    <property type="entry name" value="Spore_GerAC_C_sf"/>
</dbReference>
<evidence type="ECO:0000313" key="11">
    <source>
        <dbReference type="EMBL" id="KIL40447.1"/>
    </source>
</evidence>
<gene>
    <name evidence="11" type="ORF">SD70_13640</name>
</gene>
<keyword evidence="3" id="KW-0309">Germination</keyword>
<keyword evidence="12" id="KW-1185">Reference proteome</keyword>
<dbReference type="RefSeq" id="WP_041048095.1">
    <property type="nucleotide sequence ID" value="NZ_JXAK01000021.1"/>
</dbReference>
<feature type="signal peptide" evidence="8">
    <location>
        <begin position="1"/>
        <end position="20"/>
    </location>
</feature>
<evidence type="ECO:0000313" key="12">
    <source>
        <dbReference type="Proteomes" id="UP000031967"/>
    </source>
</evidence>
<name>A0ABR5AHQ9_9BACL</name>
<sequence length="383" mass="42505">MMRAGKLCFVLLLIVSNASGCWNLKEPDQLAFDVASGMDITKDGQFEFSAQIAIPAGIGMAPEGGGGGKKDFIVIGSAGKNIYDAIQNLQTKVSRKIFLGHREVILIGRRMAEQGIGDLLDEFVRNPKSEMRSRMYVVKNADAKDILSLEPIFDPITSTGIVNKQETSGLKKYYFRDFLSDALSQKSAIMLPAVSLTRTPTYLYTGNAIFTKHHGLKLAGFLNTQESFYANWIVNKQAELAITSFVYQGNGNVSLHLESVNRRIIVKMLDQQIQIDVRLTGKGSIVENNSSLNPATPKDLQIIQDSLNQSAHASIQQLIAKAQKQLKTDFFGFDESVRQKYPHQWKTLKSKWNETFPDIDVSVHVNLQCKNMGQANSSIKAIP</sequence>
<dbReference type="NCBIfam" id="TIGR02887">
    <property type="entry name" value="spore_ger_x_C"/>
    <property type="match status" value="1"/>
</dbReference>
<evidence type="ECO:0000256" key="2">
    <source>
        <dbReference type="ARBA" id="ARBA00007886"/>
    </source>
</evidence>
<evidence type="ECO:0000259" key="9">
    <source>
        <dbReference type="Pfam" id="PF05504"/>
    </source>
</evidence>
<keyword evidence="5" id="KW-0472">Membrane</keyword>
<evidence type="ECO:0000256" key="3">
    <source>
        <dbReference type="ARBA" id="ARBA00022544"/>
    </source>
</evidence>
<comment type="subcellular location">
    <subcellularLocation>
        <location evidence="1">Membrane</location>
        <topology evidence="1">Lipid-anchor</topology>
    </subcellularLocation>
</comment>
<keyword evidence="6" id="KW-0564">Palmitate</keyword>
<comment type="similarity">
    <text evidence="2">Belongs to the GerABKC lipoprotein family.</text>
</comment>
<evidence type="ECO:0000256" key="7">
    <source>
        <dbReference type="ARBA" id="ARBA00023288"/>
    </source>
</evidence>
<dbReference type="InterPro" id="IPR008844">
    <property type="entry name" value="Spore_GerAC-like"/>
</dbReference>
<comment type="caution">
    <text evidence="11">The sequence shown here is derived from an EMBL/GenBank/DDBJ whole genome shotgun (WGS) entry which is preliminary data.</text>
</comment>
<dbReference type="InterPro" id="IPR057336">
    <property type="entry name" value="GerAC_N"/>
</dbReference>
<dbReference type="Pfam" id="PF25198">
    <property type="entry name" value="Spore_GerAC_N"/>
    <property type="match status" value="1"/>
</dbReference>
<dbReference type="PANTHER" id="PTHR35789">
    <property type="entry name" value="SPORE GERMINATION PROTEIN B3"/>
    <property type="match status" value="1"/>
</dbReference>
<evidence type="ECO:0000259" key="10">
    <source>
        <dbReference type="Pfam" id="PF25198"/>
    </source>
</evidence>
<organism evidence="11 12">
    <name type="scientific">Gordoniibacillus kamchatkensis</name>
    <dbReference type="NCBI Taxonomy" id="1590651"/>
    <lineage>
        <taxon>Bacteria</taxon>
        <taxon>Bacillati</taxon>
        <taxon>Bacillota</taxon>
        <taxon>Bacilli</taxon>
        <taxon>Bacillales</taxon>
        <taxon>Paenibacillaceae</taxon>
        <taxon>Gordoniibacillus</taxon>
    </lineage>
</organism>
<evidence type="ECO:0000256" key="4">
    <source>
        <dbReference type="ARBA" id="ARBA00022729"/>
    </source>
</evidence>
<feature type="chain" id="PRO_5045595927" description="Ger(X)C family spore germination protein" evidence="8">
    <location>
        <begin position="21"/>
        <end position="383"/>
    </location>
</feature>
<dbReference type="PANTHER" id="PTHR35789:SF1">
    <property type="entry name" value="SPORE GERMINATION PROTEIN B3"/>
    <property type="match status" value="1"/>
</dbReference>
<dbReference type="Pfam" id="PF05504">
    <property type="entry name" value="Spore_GerAC"/>
    <property type="match status" value="1"/>
</dbReference>
<evidence type="ECO:0000256" key="1">
    <source>
        <dbReference type="ARBA" id="ARBA00004635"/>
    </source>
</evidence>
<keyword evidence="4 8" id="KW-0732">Signal</keyword>
<protein>
    <recommendedName>
        <fullName evidence="13">Ger(X)C family spore germination protein</fullName>
    </recommendedName>
</protein>
<dbReference type="InterPro" id="IPR046953">
    <property type="entry name" value="Spore_GerAC-like_C"/>
</dbReference>
<dbReference type="EMBL" id="JXAK01000021">
    <property type="protein sequence ID" value="KIL40447.1"/>
    <property type="molecule type" value="Genomic_DNA"/>
</dbReference>
<evidence type="ECO:0008006" key="13">
    <source>
        <dbReference type="Google" id="ProtNLM"/>
    </source>
</evidence>
<evidence type="ECO:0000256" key="5">
    <source>
        <dbReference type="ARBA" id="ARBA00023136"/>
    </source>
</evidence>
<feature type="domain" description="Spore germination GerAC-like C-terminal" evidence="9">
    <location>
        <begin position="206"/>
        <end position="373"/>
    </location>
</feature>
<accession>A0ABR5AHQ9</accession>
<evidence type="ECO:0000256" key="6">
    <source>
        <dbReference type="ARBA" id="ARBA00023139"/>
    </source>
</evidence>
<dbReference type="Gene3D" id="6.20.190.10">
    <property type="entry name" value="Nutrient germinant receptor protein C, domain 1"/>
    <property type="match status" value="1"/>
</dbReference>
<dbReference type="Gene3D" id="3.30.300.210">
    <property type="entry name" value="Nutrient germinant receptor protein C, domain 3"/>
    <property type="match status" value="1"/>
</dbReference>
<evidence type="ECO:0000256" key="8">
    <source>
        <dbReference type="SAM" id="SignalP"/>
    </source>
</evidence>
<dbReference type="Proteomes" id="UP000031967">
    <property type="component" value="Unassembled WGS sequence"/>
</dbReference>